<dbReference type="Pfam" id="PF00701">
    <property type="entry name" value="DHDPS"/>
    <property type="match status" value="1"/>
</dbReference>
<evidence type="ECO:0000256" key="4">
    <source>
        <dbReference type="PIRNR" id="PIRNR001365"/>
    </source>
</evidence>
<proteinExistence type="inferred from homology"/>
<dbReference type="InterPro" id="IPR013785">
    <property type="entry name" value="Aldolase_TIM"/>
</dbReference>
<keyword evidence="8" id="KW-1185">Reference proteome</keyword>
<evidence type="ECO:0000256" key="3">
    <source>
        <dbReference type="ARBA" id="ARBA00023270"/>
    </source>
</evidence>
<sequence length="310" mass="32519">MSPQTTTPLFTGVVPPVVTPRTAEGELDLAGVEAVVEHLIQGGVTGLFPLGSSGETPYLTQTERDEVLRAVVSANAGRVPLLVGANDQTVDRVVDEAKKVLAIGADAIVATSPYYAISDAAEVKAHFRALAAAVDVPVLAYDIPVRTHYKLPMQLVAELAAEGTLSGVKDSSGDDVSFRQLRLLTRGVEGFSLFTGHEVVCDGAMLSGADGIVPGLGNVDPAGYRRLYDAAVEGRWADAQAEQDRLTRLFRIVDVPNGRVSPGAAGLGAFKTALVELGVFASNRMAAPMLSLNDEEAAAIRTILETEGLL</sequence>
<dbReference type="SMART" id="SM01130">
    <property type="entry name" value="DHDPS"/>
    <property type="match status" value="1"/>
</dbReference>
<dbReference type="RefSeq" id="WP_119423495.1">
    <property type="nucleotide sequence ID" value="NZ_QQXK01000003.1"/>
</dbReference>
<comment type="similarity">
    <text evidence="1 4">Belongs to the DapA family.</text>
</comment>
<evidence type="ECO:0000256" key="1">
    <source>
        <dbReference type="ARBA" id="ARBA00007592"/>
    </source>
</evidence>
<reference evidence="7 8" key="1">
    <citation type="submission" date="2018-07" db="EMBL/GenBank/DDBJ databases">
        <title>Arthrobacter sp. nov., isolated from raw cow's milk with high bacterial count.</title>
        <authorList>
            <person name="Hahne J."/>
            <person name="Isele D."/>
            <person name="Lipski A."/>
        </authorList>
    </citation>
    <scope>NUCLEOTIDE SEQUENCE [LARGE SCALE GENOMIC DNA]</scope>
    <source>
        <strain evidence="7 8">JZ R-35</strain>
    </source>
</reference>
<keyword evidence="2 4" id="KW-0456">Lyase</keyword>
<comment type="caution">
    <text evidence="7">The sequence shown here is derived from an EMBL/GenBank/DDBJ whole genome shotgun (WGS) entry which is preliminary data.</text>
</comment>
<dbReference type="InterPro" id="IPR020625">
    <property type="entry name" value="Schiff_base-form_aldolases_AS"/>
</dbReference>
<dbReference type="Gene3D" id="3.20.20.70">
    <property type="entry name" value="Aldolase class I"/>
    <property type="match status" value="1"/>
</dbReference>
<dbReference type="GO" id="GO:0044281">
    <property type="term" value="P:small molecule metabolic process"/>
    <property type="evidence" value="ECO:0007669"/>
    <property type="project" value="UniProtKB-ARBA"/>
</dbReference>
<dbReference type="PANTHER" id="PTHR12128">
    <property type="entry name" value="DIHYDRODIPICOLINATE SYNTHASE"/>
    <property type="match status" value="1"/>
</dbReference>
<organism evidence="7 8">
    <name type="scientific">Galactobacter valiniphilus</name>
    <dbReference type="NCBI Taxonomy" id="2676122"/>
    <lineage>
        <taxon>Bacteria</taxon>
        <taxon>Bacillati</taxon>
        <taxon>Actinomycetota</taxon>
        <taxon>Actinomycetes</taxon>
        <taxon>Micrococcales</taxon>
        <taxon>Micrococcaceae</taxon>
        <taxon>Galactobacter</taxon>
    </lineage>
</organism>
<dbReference type="PANTHER" id="PTHR12128:SF66">
    <property type="entry name" value="4-HYDROXY-2-OXOGLUTARATE ALDOLASE, MITOCHONDRIAL"/>
    <property type="match status" value="1"/>
</dbReference>
<accession>A0A399JLK6</accession>
<dbReference type="PIRSF" id="PIRSF001365">
    <property type="entry name" value="DHDPS"/>
    <property type="match status" value="1"/>
</dbReference>
<dbReference type="InterPro" id="IPR002220">
    <property type="entry name" value="DapA-like"/>
</dbReference>
<keyword evidence="3" id="KW-0704">Schiff base</keyword>
<dbReference type="GO" id="GO:0008840">
    <property type="term" value="F:4-hydroxy-tetrahydrodipicolinate synthase activity"/>
    <property type="evidence" value="ECO:0007669"/>
    <property type="project" value="TreeGrafter"/>
</dbReference>
<dbReference type="SUPFAM" id="SSF51569">
    <property type="entry name" value="Aldolase"/>
    <property type="match status" value="1"/>
</dbReference>
<dbReference type="AlphaFoldDB" id="A0A399JLK6"/>
<feature type="active site" description="Schiff-base intermediate with substrate" evidence="5">
    <location>
        <position position="169"/>
    </location>
</feature>
<dbReference type="EMBL" id="QQXK01000003">
    <property type="protein sequence ID" value="RII43426.1"/>
    <property type="molecule type" value="Genomic_DNA"/>
</dbReference>
<evidence type="ECO:0000313" key="8">
    <source>
        <dbReference type="Proteomes" id="UP000265419"/>
    </source>
</evidence>
<gene>
    <name evidence="7" type="ORF">DWB68_02130</name>
</gene>
<feature type="binding site" evidence="6">
    <location>
        <position position="213"/>
    </location>
    <ligand>
        <name>pyruvate</name>
        <dbReference type="ChEBI" id="CHEBI:15361"/>
    </ligand>
</feature>
<dbReference type="CDD" id="cd00408">
    <property type="entry name" value="DHDPS-like"/>
    <property type="match status" value="1"/>
</dbReference>
<name>A0A399JLK6_9MICC</name>
<evidence type="ECO:0000256" key="5">
    <source>
        <dbReference type="PIRSR" id="PIRSR001365-1"/>
    </source>
</evidence>
<evidence type="ECO:0000256" key="6">
    <source>
        <dbReference type="PIRSR" id="PIRSR001365-2"/>
    </source>
</evidence>
<protein>
    <submittedName>
        <fullName evidence="7">Dihydrodipicolinate synthase family protein</fullName>
    </submittedName>
</protein>
<dbReference type="PROSITE" id="PS00666">
    <property type="entry name" value="DHDPS_2"/>
    <property type="match status" value="1"/>
</dbReference>
<dbReference type="PRINTS" id="PR00146">
    <property type="entry name" value="DHPICSNTHASE"/>
</dbReference>
<evidence type="ECO:0000256" key="2">
    <source>
        <dbReference type="ARBA" id="ARBA00023239"/>
    </source>
</evidence>
<evidence type="ECO:0000313" key="7">
    <source>
        <dbReference type="EMBL" id="RII43426.1"/>
    </source>
</evidence>
<feature type="active site" description="Proton donor/acceptor" evidence="5">
    <location>
        <position position="141"/>
    </location>
</feature>
<dbReference type="Proteomes" id="UP000265419">
    <property type="component" value="Unassembled WGS sequence"/>
</dbReference>